<proteinExistence type="inferred from homology"/>
<dbReference type="InterPro" id="IPR035906">
    <property type="entry name" value="MetI-like_sf"/>
</dbReference>
<keyword evidence="2 5" id="KW-0812">Transmembrane</keyword>
<sequence>MRYMVGRITKRVAQAILTVYVVISLTFGMIRLMPGGPMDYLRGQLIQSSSGDVNMQQINRLVEVYTNVNPDKPVWQQYIDYVVSTVSGDLGRSIIYSEPVADILANALPWTLLLMVTSITLTFVLGVSLGAVMAYNEGELIDVGTTLNGIFLNSVPYYVAGILLVYVLGYQLGWFPTGGRMTSGTTVGFNYPFLAGALHHAALPIMSLVITGFGGWALSMRGNSIRILGEDYLRVAQLRGLPSRRISLWYVGRNAILPMYTGLMISIGFVFGGSVILEQIFRYPGVGYYLYQSIGARDYPLMMGGFLIITITVAIGVFIADATYGFIDPRAGGGDHESY</sequence>
<dbReference type="GO" id="GO:0005886">
    <property type="term" value="C:plasma membrane"/>
    <property type="evidence" value="ECO:0007669"/>
    <property type="project" value="UniProtKB-SubCell"/>
</dbReference>
<dbReference type="CDD" id="cd06261">
    <property type="entry name" value="TM_PBP2"/>
    <property type="match status" value="1"/>
</dbReference>
<comment type="caution">
    <text evidence="7">The sequence shown here is derived from an EMBL/GenBank/DDBJ whole genome shotgun (WGS) entry which is preliminary data.</text>
</comment>
<dbReference type="PANTHER" id="PTHR43376:SF1">
    <property type="entry name" value="OLIGOPEPTIDE TRANSPORT SYSTEM PERMEASE PROTEIN"/>
    <property type="match status" value="1"/>
</dbReference>
<evidence type="ECO:0000256" key="5">
    <source>
        <dbReference type="RuleBase" id="RU363032"/>
    </source>
</evidence>
<protein>
    <submittedName>
        <fullName evidence="7">ABC transporter permease</fullName>
    </submittedName>
</protein>
<feature type="transmembrane region" description="Helical" evidence="5">
    <location>
        <begin position="155"/>
        <end position="173"/>
    </location>
</feature>
<feature type="transmembrane region" description="Helical" evidence="5">
    <location>
        <begin position="112"/>
        <end position="135"/>
    </location>
</feature>
<dbReference type="Pfam" id="PF00528">
    <property type="entry name" value="BPD_transp_1"/>
    <property type="match status" value="1"/>
</dbReference>
<evidence type="ECO:0000256" key="1">
    <source>
        <dbReference type="ARBA" id="ARBA00004141"/>
    </source>
</evidence>
<dbReference type="GO" id="GO:0055085">
    <property type="term" value="P:transmembrane transport"/>
    <property type="evidence" value="ECO:0007669"/>
    <property type="project" value="InterPro"/>
</dbReference>
<evidence type="ECO:0000256" key="3">
    <source>
        <dbReference type="ARBA" id="ARBA00022989"/>
    </source>
</evidence>
<feature type="domain" description="ABC transmembrane type-1" evidence="6">
    <location>
        <begin position="108"/>
        <end position="320"/>
    </location>
</feature>
<dbReference type="SUPFAM" id="SSF161098">
    <property type="entry name" value="MetI-like"/>
    <property type="match status" value="1"/>
</dbReference>
<feature type="transmembrane region" description="Helical" evidence="5">
    <location>
        <begin position="255"/>
        <end position="281"/>
    </location>
</feature>
<feature type="transmembrane region" description="Helical" evidence="5">
    <location>
        <begin position="12"/>
        <end position="33"/>
    </location>
</feature>
<feature type="transmembrane region" description="Helical" evidence="5">
    <location>
        <begin position="301"/>
        <end position="320"/>
    </location>
</feature>
<comment type="similarity">
    <text evidence="5">Belongs to the binding-protein-dependent transport system permease family.</text>
</comment>
<dbReference type="Proteomes" id="UP000255421">
    <property type="component" value="Unassembled WGS sequence"/>
</dbReference>
<dbReference type="InterPro" id="IPR000515">
    <property type="entry name" value="MetI-like"/>
</dbReference>
<keyword evidence="5" id="KW-0813">Transport</keyword>
<dbReference type="AlphaFoldDB" id="A0A370IGB0"/>
<dbReference type="RefSeq" id="WP_092539097.1">
    <property type="nucleotide sequence ID" value="NZ_FNKQ01000005.1"/>
</dbReference>
<name>A0A370IGB0_9EURY</name>
<gene>
    <name evidence="7" type="ORF">DWB78_16525</name>
</gene>
<evidence type="ECO:0000313" key="8">
    <source>
        <dbReference type="Proteomes" id="UP000255421"/>
    </source>
</evidence>
<keyword evidence="8" id="KW-1185">Reference proteome</keyword>
<evidence type="ECO:0000256" key="4">
    <source>
        <dbReference type="ARBA" id="ARBA00023136"/>
    </source>
</evidence>
<evidence type="ECO:0000313" key="7">
    <source>
        <dbReference type="EMBL" id="RDI69757.1"/>
    </source>
</evidence>
<evidence type="ECO:0000259" key="6">
    <source>
        <dbReference type="PROSITE" id="PS50928"/>
    </source>
</evidence>
<reference evidence="7 8" key="1">
    <citation type="submission" date="2018-07" db="EMBL/GenBank/DDBJ databases">
        <title>Genome sequence of extremly halophilic archaeon Halopelagius longus strain BC12-B1.</title>
        <authorList>
            <person name="Zhang X."/>
        </authorList>
    </citation>
    <scope>NUCLEOTIDE SEQUENCE [LARGE SCALE GENOMIC DNA]</scope>
    <source>
        <strain evidence="7 8">BC12-B1</strain>
    </source>
</reference>
<organism evidence="7 8">
    <name type="scientific">Halopelagius longus</name>
    <dbReference type="NCBI Taxonomy" id="1236180"/>
    <lineage>
        <taxon>Archaea</taxon>
        <taxon>Methanobacteriati</taxon>
        <taxon>Methanobacteriota</taxon>
        <taxon>Stenosarchaea group</taxon>
        <taxon>Halobacteria</taxon>
        <taxon>Halobacteriales</taxon>
        <taxon>Haloferacaceae</taxon>
    </lineage>
</organism>
<evidence type="ECO:0000256" key="2">
    <source>
        <dbReference type="ARBA" id="ARBA00022692"/>
    </source>
</evidence>
<feature type="transmembrane region" description="Helical" evidence="5">
    <location>
        <begin position="193"/>
        <end position="218"/>
    </location>
</feature>
<keyword evidence="3 5" id="KW-1133">Transmembrane helix</keyword>
<comment type="subcellular location">
    <subcellularLocation>
        <location evidence="5">Cell membrane</location>
        <topology evidence="5">Multi-pass membrane protein</topology>
    </subcellularLocation>
    <subcellularLocation>
        <location evidence="1">Membrane</location>
        <topology evidence="1">Multi-pass membrane protein</topology>
    </subcellularLocation>
</comment>
<dbReference type="Gene3D" id="1.10.3720.10">
    <property type="entry name" value="MetI-like"/>
    <property type="match status" value="1"/>
</dbReference>
<dbReference type="PROSITE" id="PS50928">
    <property type="entry name" value="ABC_TM1"/>
    <property type="match status" value="1"/>
</dbReference>
<dbReference type="PANTHER" id="PTHR43376">
    <property type="entry name" value="OLIGOPEPTIDE TRANSPORT SYSTEM PERMEASE PROTEIN"/>
    <property type="match status" value="1"/>
</dbReference>
<accession>A0A370IGB0</accession>
<dbReference type="EMBL" id="QQST01000003">
    <property type="protein sequence ID" value="RDI69757.1"/>
    <property type="molecule type" value="Genomic_DNA"/>
</dbReference>
<keyword evidence="4 5" id="KW-0472">Membrane</keyword>